<dbReference type="Proteomes" id="UP000694888">
    <property type="component" value="Unplaced"/>
</dbReference>
<keyword evidence="2" id="KW-1185">Reference proteome</keyword>
<dbReference type="PANTHER" id="PTHR16537:SF1">
    <property type="entry name" value="PROTEIN ZNRD2"/>
    <property type="match status" value="1"/>
</dbReference>
<dbReference type="Pfam" id="PF06677">
    <property type="entry name" value="Auto_anti-p27"/>
    <property type="match status" value="1"/>
</dbReference>
<dbReference type="RefSeq" id="XP_005102581.1">
    <property type="nucleotide sequence ID" value="XM_005102524.3"/>
</dbReference>
<evidence type="ECO:0000256" key="1">
    <source>
        <dbReference type="SAM" id="MobiDB-lite"/>
    </source>
</evidence>
<dbReference type="GeneID" id="101855352"/>
<reference evidence="3" key="1">
    <citation type="submission" date="2025-08" db="UniProtKB">
        <authorList>
            <consortium name="RefSeq"/>
        </authorList>
    </citation>
    <scope>IDENTIFICATION</scope>
</reference>
<feature type="region of interest" description="Disordered" evidence="1">
    <location>
        <begin position="99"/>
        <end position="159"/>
    </location>
</feature>
<feature type="compositionally biased region" description="Low complexity" evidence="1">
    <location>
        <begin position="99"/>
        <end position="114"/>
    </location>
</feature>
<organism evidence="2 3">
    <name type="scientific">Aplysia californica</name>
    <name type="common">California sea hare</name>
    <dbReference type="NCBI Taxonomy" id="6500"/>
    <lineage>
        <taxon>Eukaryota</taxon>
        <taxon>Metazoa</taxon>
        <taxon>Spiralia</taxon>
        <taxon>Lophotrochozoa</taxon>
        <taxon>Mollusca</taxon>
        <taxon>Gastropoda</taxon>
        <taxon>Heterobranchia</taxon>
        <taxon>Euthyneura</taxon>
        <taxon>Tectipleura</taxon>
        <taxon>Aplysiida</taxon>
        <taxon>Aplysioidea</taxon>
        <taxon>Aplysiidae</taxon>
        <taxon>Aplysia</taxon>
    </lineage>
</organism>
<proteinExistence type="predicted"/>
<evidence type="ECO:0000313" key="3">
    <source>
        <dbReference type="RefSeq" id="XP_005102581.1"/>
    </source>
</evidence>
<gene>
    <name evidence="3" type="primary">LOC101855352</name>
</gene>
<dbReference type="PANTHER" id="PTHR16537">
    <property type="entry name" value="SJOEGREN SYNDROME/SCLERODERMA AUTOANTIGEN 1"/>
    <property type="match status" value="1"/>
</dbReference>
<protein>
    <submittedName>
        <fullName evidence="3">Uncharacterized protein LOC101855352</fullName>
    </submittedName>
</protein>
<evidence type="ECO:0000313" key="2">
    <source>
        <dbReference type="Proteomes" id="UP000694888"/>
    </source>
</evidence>
<dbReference type="InterPro" id="IPR009563">
    <property type="entry name" value="SSSCA1"/>
</dbReference>
<accession>A0ABM0JVL5</accession>
<sequence length="283" mass="29949">MEDDDWEPLGEADMKLIQARRERSDKISKLMGDYLLKGYKMLATTCPECGTILLQTRQGQNYCVACSELNSDVGKDDPVLSESAALSMARELELASAAAAPASATAKATTGTASGDEPSLPPNSVPTVTPLNLGGRPVNSARSRPNTSRSDLDQPNSAESCHTLSMTSIDVQCWPANASDVRSKKSAPSSARSLSDIKVEPNHLGADGDSGLGSLSLADQAVKDANGLLTAGSQSPFIQTLVDKVQWASQELKKTHSVEYSIQLCQLIKTASEAVVAVRTARI</sequence>
<name>A0ABM0JVL5_APLCA</name>
<dbReference type="InterPro" id="IPR051888">
    <property type="entry name" value="UPF0148_domain"/>
</dbReference>
<feature type="compositionally biased region" description="Polar residues" evidence="1">
    <location>
        <begin position="140"/>
        <end position="159"/>
    </location>
</feature>